<protein>
    <submittedName>
        <fullName evidence="1">Uncharacterized protein</fullName>
    </submittedName>
</protein>
<accession>A0ABP0IXA7</accession>
<comment type="caution">
    <text evidence="1">The sequence shown here is derived from an EMBL/GenBank/DDBJ whole genome shotgun (WGS) entry which is preliminary data.</text>
</comment>
<dbReference type="Proteomes" id="UP001642484">
    <property type="component" value="Unassembled WGS sequence"/>
</dbReference>
<evidence type="ECO:0000313" key="2">
    <source>
        <dbReference type="Proteomes" id="UP001642484"/>
    </source>
</evidence>
<proteinExistence type="predicted"/>
<evidence type="ECO:0000313" key="1">
    <source>
        <dbReference type="EMBL" id="CAK9006698.1"/>
    </source>
</evidence>
<sequence>MISCIGSINSFFRWGSQRPSFYTTNQVTLLPFLCPFNYVGLKTAAVRIFGCSEEFWENVIKPFHGLNLSTVHIDDVPGTAFETLGMKGRFMENMDRFDVMLELATSDAQAAGPPSEEEQKQEFFQCTRQCRWSFGLELAIVGGRSGWWRCQCYRLKSSGFDVLEPVIDRYSVHAPKS</sequence>
<reference evidence="1 2" key="1">
    <citation type="submission" date="2024-02" db="EMBL/GenBank/DDBJ databases">
        <authorList>
            <person name="Chen Y."/>
            <person name="Shah S."/>
            <person name="Dougan E. K."/>
            <person name="Thang M."/>
            <person name="Chan C."/>
        </authorList>
    </citation>
    <scope>NUCLEOTIDE SEQUENCE [LARGE SCALE GENOMIC DNA]</scope>
</reference>
<keyword evidence="2" id="KW-1185">Reference proteome</keyword>
<organism evidence="1 2">
    <name type="scientific">Durusdinium trenchii</name>
    <dbReference type="NCBI Taxonomy" id="1381693"/>
    <lineage>
        <taxon>Eukaryota</taxon>
        <taxon>Sar</taxon>
        <taxon>Alveolata</taxon>
        <taxon>Dinophyceae</taxon>
        <taxon>Suessiales</taxon>
        <taxon>Symbiodiniaceae</taxon>
        <taxon>Durusdinium</taxon>
    </lineage>
</organism>
<name>A0ABP0IXA7_9DINO</name>
<gene>
    <name evidence="1" type="ORF">CCMP2556_LOCUS8528</name>
</gene>
<dbReference type="EMBL" id="CAXAMN010003891">
    <property type="protein sequence ID" value="CAK9006698.1"/>
    <property type="molecule type" value="Genomic_DNA"/>
</dbReference>